<dbReference type="PANTHER" id="PTHR19211">
    <property type="entry name" value="ATP-BINDING TRANSPORT PROTEIN-RELATED"/>
    <property type="match status" value="1"/>
</dbReference>
<keyword evidence="3" id="KW-1185">Reference proteome</keyword>
<dbReference type="SUPFAM" id="SSF52540">
    <property type="entry name" value="P-loop containing nucleoside triphosphate hydrolases"/>
    <property type="match status" value="1"/>
</dbReference>
<reference evidence="2" key="4">
    <citation type="submission" date="2019-03" db="UniProtKB">
        <authorList>
            <consortium name="EnsemblPlants"/>
        </authorList>
    </citation>
    <scope>IDENTIFICATION</scope>
</reference>
<evidence type="ECO:0000256" key="1">
    <source>
        <dbReference type="ARBA" id="ARBA00022737"/>
    </source>
</evidence>
<dbReference type="STRING" id="200361.A0A453Q565"/>
<reference evidence="3" key="1">
    <citation type="journal article" date="2014" name="Science">
        <title>Ancient hybridizations among the ancestral genomes of bread wheat.</title>
        <authorList>
            <consortium name="International Wheat Genome Sequencing Consortium,"/>
            <person name="Marcussen T."/>
            <person name="Sandve S.R."/>
            <person name="Heier L."/>
            <person name="Spannagl M."/>
            <person name="Pfeifer M."/>
            <person name="Jakobsen K.S."/>
            <person name="Wulff B.B."/>
            <person name="Steuernagel B."/>
            <person name="Mayer K.F."/>
            <person name="Olsen O.A."/>
        </authorList>
    </citation>
    <scope>NUCLEOTIDE SEQUENCE [LARGE SCALE GENOMIC DNA]</scope>
    <source>
        <strain evidence="3">cv. AL8/78</strain>
    </source>
</reference>
<name>A0A453Q565_AEGTS</name>
<dbReference type="GO" id="GO:0005524">
    <property type="term" value="F:ATP binding"/>
    <property type="evidence" value="ECO:0007669"/>
    <property type="project" value="TreeGrafter"/>
</dbReference>
<protein>
    <recommendedName>
        <fullName evidence="4">ABC transporter domain-containing protein</fullName>
    </recommendedName>
</protein>
<reference evidence="3" key="2">
    <citation type="journal article" date="2017" name="Nat. Plants">
        <title>The Aegilops tauschii genome reveals multiple impacts of transposons.</title>
        <authorList>
            <person name="Zhao G."/>
            <person name="Zou C."/>
            <person name="Li K."/>
            <person name="Wang K."/>
            <person name="Li T."/>
            <person name="Gao L."/>
            <person name="Zhang X."/>
            <person name="Wang H."/>
            <person name="Yang Z."/>
            <person name="Liu X."/>
            <person name="Jiang W."/>
            <person name="Mao L."/>
            <person name="Kong X."/>
            <person name="Jiao Y."/>
            <person name="Jia J."/>
        </authorList>
    </citation>
    <scope>NUCLEOTIDE SEQUENCE [LARGE SCALE GENOMIC DNA]</scope>
    <source>
        <strain evidence="3">cv. AL8/78</strain>
    </source>
</reference>
<dbReference type="Gramene" id="AET6Gv20986000.13">
    <property type="protein sequence ID" value="AET6Gv20986000.13"/>
    <property type="gene ID" value="AET6Gv20986000"/>
</dbReference>
<evidence type="ECO:0008006" key="4">
    <source>
        <dbReference type="Google" id="ProtNLM"/>
    </source>
</evidence>
<accession>A0A453Q565</accession>
<keyword evidence="1" id="KW-0677">Repeat</keyword>
<dbReference type="PANTHER" id="PTHR19211:SF117">
    <property type="entry name" value="ATP-BINDING CASSETTE SUB-FAMILY F MEMBER 3"/>
    <property type="match status" value="1"/>
</dbReference>
<dbReference type="Proteomes" id="UP000015105">
    <property type="component" value="Chromosome 6D"/>
</dbReference>
<sequence length="176" mass="20104">MNTGMEEEVALRKSENIFDAPLLSCRDKAKIERNKRNQERQREGQYQMHVAEIRVLRAGMPPVGRVLFGIFLEKLSRNSFGTREHKYQSVTCWAYKHLYPLKYCHISLVGRNGTGKTPLLRAMAHHAIDGIPKNCQILHVEQEVTGDDTTALQCALNADVERVQLMHEEAHLGQLL</sequence>
<organism evidence="2 3">
    <name type="scientific">Aegilops tauschii subsp. strangulata</name>
    <name type="common">Goatgrass</name>
    <dbReference type="NCBI Taxonomy" id="200361"/>
    <lineage>
        <taxon>Eukaryota</taxon>
        <taxon>Viridiplantae</taxon>
        <taxon>Streptophyta</taxon>
        <taxon>Embryophyta</taxon>
        <taxon>Tracheophyta</taxon>
        <taxon>Spermatophyta</taxon>
        <taxon>Magnoliopsida</taxon>
        <taxon>Liliopsida</taxon>
        <taxon>Poales</taxon>
        <taxon>Poaceae</taxon>
        <taxon>BOP clade</taxon>
        <taxon>Pooideae</taxon>
        <taxon>Triticodae</taxon>
        <taxon>Triticeae</taxon>
        <taxon>Triticinae</taxon>
        <taxon>Aegilops</taxon>
    </lineage>
</organism>
<reference evidence="2" key="5">
    <citation type="journal article" date="2021" name="G3 (Bethesda)">
        <title>Aegilops tauschii genome assembly Aet v5.0 features greater sequence contiguity and improved annotation.</title>
        <authorList>
            <person name="Wang L."/>
            <person name="Zhu T."/>
            <person name="Rodriguez J.C."/>
            <person name="Deal K.R."/>
            <person name="Dubcovsky J."/>
            <person name="McGuire P.E."/>
            <person name="Lux T."/>
            <person name="Spannagl M."/>
            <person name="Mayer K.F.X."/>
            <person name="Baldrich P."/>
            <person name="Meyers B.C."/>
            <person name="Huo N."/>
            <person name="Gu Y.Q."/>
            <person name="Zhou H."/>
            <person name="Devos K.M."/>
            <person name="Bennetzen J.L."/>
            <person name="Unver T."/>
            <person name="Budak H."/>
            <person name="Gulick P.J."/>
            <person name="Galiba G."/>
            <person name="Kalapos B."/>
            <person name="Nelson D.R."/>
            <person name="Li P."/>
            <person name="You F.M."/>
            <person name="Luo M.C."/>
            <person name="Dvorak J."/>
        </authorList>
    </citation>
    <scope>NUCLEOTIDE SEQUENCE [LARGE SCALE GENOMIC DNA]</scope>
    <source>
        <strain evidence="2">cv. AL8/78</strain>
    </source>
</reference>
<dbReference type="EnsemblPlants" id="AET6Gv20986000.13">
    <property type="protein sequence ID" value="AET6Gv20986000.13"/>
    <property type="gene ID" value="AET6Gv20986000"/>
</dbReference>
<evidence type="ECO:0000313" key="2">
    <source>
        <dbReference type="EnsemblPlants" id="AET6Gv20986000.13"/>
    </source>
</evidence>
<dbReference type="Gene3D" id="3.40.50.300">
    <property type="entry name" value="P-loop containing nucleotide triphosphate hydrolases"/>
    <property type="match status" value="1"/>
</dbReference>
<dbReference type="AlphaFoldDB" id="A0A453Q565"/>
<evidence type="ECO:0000313" key="3">
    <source>
        <dbReference type="Proteomes" id="UP000015105"/>
    </source>
</evidence>
<reference evidence="2" key="3">
    <citation type="journal article" date="2017" name="Nature">
        <title>Genome sequence of the progenitor of the wheat D genome Aegilops tauschii.</title>
        <authorList>
            <person name="Luo M.C."/>
            <person name="Gu Y.Q."/>
            <person name="Puiu D."/>
            <person name="Wang H."/>
            <person name="Twardziok S.O."/>
            <person name="Deal K.R."/>
            <person name="Huo N."/>
            <person name="Zhu T."/>
            <person name="Wang L."/>
            <person name="Wang Y."/>
            <person name="McGuire P.E."/>
            <person name="Liu S."/>
            <person name="Long H."/>
            <person name="Ramasamy R.K."/>
            <person name="Rodriguez J.C."/>
            <person name="Van S.L."/>
            <person name="Yuan L."/>
            <person name="Wang Z."/>
            <person name="Xia Z."/>
            <person name="Xiao L."/>
            <person name="Anderson O.D."/>
            <person name="Ouyang S."/>
            <person name="Liang Y."/>
            <person name="Zimin A.V."/>
            <person name="Pertea G."/>
            <person name="Qi P."/>
            <person name="Bennetzen J.L."/>
            <person name="Dai X."/>
            <person name="Dawson M.W."/>
            <person name="Muller H.G."/>
            <person name="Kugler K."/>
            <person name="Rivarola-Duarte L."/>
            <person name="Spannagl M."/>
            <person name="Mayer K.F.X."/>
            <person name="Lu F.H."/>
            <person name="Bevan M.W."/>
            <person name="Leroy P."/>
            <person name="Li P."/>
            <person name="You F.M."/>
            <person name="Sun Q."/>
            <person name="Liu Z."/>
            <person name="Lyons E."/>
            <person name="Wicker T."/>
            <person name="Salzberg S.L."/>
            <person name="Devos K.M."/>
            <person name="Dvorak J."/>
        </authorList>
    </citation>
    <scope>NUCLEOTIDE SEQUENCE [LARGE SCALE GENOMIC DNA]</scope>
    <source>
        <strain evidence="2">cv. AL8/78</strain>
    </source>
</reference>
<dbReference type="InterPro" id="IPR027417">
    <property type="entry name" value="P-loop_NTPase"/>
</dbReference>
<proteinExistence type="predicted"/>
<dbReference type="InterPro" id="IPR050611">
    <property type="entry name" value="ABCF"/>
</dbReference>